<dbReference type="EMBL" id="UYYB01099515">
    <property type="protein sequence ID" value="VDM77550.1"/>
    <property type="molecule type" value="Genomic_DNA"/>
</dbReference>
<name>A0A3P7IWV0_STRVU</name>
<evidence type="ECO:0000313" key="3">
    <source>
        <dbReference type="Proteomes" id="UP000270094"/>
    </source>
</evidence>
<dbReference type="PANTHER" id="PTHR13411:SF6">
    <property type="entry name" value="PLASMINOGEN RECEPTOR (KT)"/>
    <property type="match status" value="1"/>
</dbReference>
<accession>A0A3P7IWV0</accession>
<gene>
    <name evidence="2" type="ORF">SVUK_LOCUS12548</name>
</gene>
<dbReference type="InterPro" id="IPR019319">
    <property type="entry name" value="Plg-R(KT)"/>
</dbReference>
<evidence type="ECO:0000313" key="2">
    <source>
        <dbReference type="EMBL" id="VDM77550.1"/>
    </source>
</evidence>
<reference evidence="2 3" key="1">
    <citation type="submission" date="2018-11" db="EMBL/GenBank/DDBJ databases">
        <authorList>
            <consortium name="Pathogen Informatics"/>
        </authorList>
    </citation>
    <scope>NUCLEOTIDE SEQUENCE [LARGE SCALE GENOMIC DNA]</scope>
</reference>
<keyword evidence="3" id="KW-1185">Reference proteome</keyword>
<sequence>MTFDTASNKSIFRNLIHLLPIFPTVSYLGYEAHYCYGDKLPLIDKAASEIRAEKLDWLVPSTISVEDVRKRIEELRQIRKDEEYLMGQTQSSHPDEPKTVELRQLTDDIIESEAALKNLEFAQKRATQLVKQQDLFSFELAAITTMTCILLAAGSITKRKDFAIPIVPLVMWLGYRYDNAFGENHESIKEKAEALLRTDDSRLKMIGGPLTLKEIDAYREQHFR</sequence>
<dbReference type="Proteomes" id="UP000270094">
    <property type="component" value="Unassembled WGS sequence"/>
</dbReference>
<proteinExistence type="predicted"/>
<dbReference type="Pfam" id="PF10166">
    <property type="entry name" value="DUF2368"/>
    <property type="match status" value="2"/>
</dbReference>
<keyword evidence="1" id="KW-0175">Coiled coil</keyword>
<dbReference type="OrthoDB" id="10256697at2759"/>
<protein>
    <submittedName>
        <fullName evidence="2">Uncharacterized protein</fullName>
    </submittedName>
</protein>
<feature type="coiled-coil region" evidence="1">
    <location>
        <begin position="65"/>
        <end position="122"/>
    </location>
</feature>
<organism evidence="2 3">
    <name type="scientific">Strongylus vulgaris</name>
    <name type="common">Blood worm</name>
    <dbReference type="NCBI Taxonomy" id="40348"/>
    <lineage>
        <taxon>Eukaryota</taxon>
        <taxon>Metazoa</taxon>
        <taxon>Ecdysozoa</taxon>
        <taxon>Nematoda</taxon>
        <taxon>Chromadorea</taxon>
        <taxon>Rhabditida</taxon>
        <taxon>Rhabditina</taxon>
        <taxon>Rhabditomorpha</taxon>
        <taxon>Strongyloidea</taxon>
        <taxon>Strongylidae</taxon>
        <taxon>Strongylus</taxon>
    </lineage>
</organism>
<evidence type="ECO:0000256" key="1">
    <source>
        <dbReference type="SAM" id="Coils"/>
    </source>
</evidence>
<dbReference type="GO" id="GO:0005886">
    <property type="term" value="C:plasma membrane"/>
    <property type="evidence" value="ECO:0007669"/>
    <property type="project" value="InterPro"/>
</dbReference>
<dbReference type="PANTHER" id="PTHR13411">
    <property type="entry name" value="PLASMINOGEN RECEPTOR (KT)"/>
    <property type="match status" value="1"/>
</dbReference>
<dbReference type="AlphaFoldDB" id="A0A3P7IWV0"/>